<evidence type="ECO:0000313" key="1">
    <source>
        <dbReference type="EMBL" id="RYB89324.1"/>
    </source>
</evidence>
<accession>A0A4Q2RN83</accession>
<name>A0A4Q2RN83_9ACTN</name>
<organism evidence="1 2">
    <name type="scientific">Nocardioides glacieisoli</name>
    <dbReference type="NCBI Taxonomy" id="1168730"/>
    <lineage>
        <taxon>Bacteria</taxon>
        <taxon>Bacillati</taxon>
        <taxon>Actinomycetota</taxon>
        <taxon>Actinomycetes</taxon>
        <taxon>Propionibacteriales</taxon>
        <taxon>Nocardioidaceae</taxon>
        <taxon>Nocardioides</taxon>
    </lineage>
</organism>
<keyword evidence="2" id="KW-1185">Reference proteome</keyword>
<comment type="caution">
    <text evidence="1">The sequence shown here is derived from an EMBL/GenBank/DDBJ whole genome shotgun (WGS) entry which is preliminary data.</text>
</comment>
<dbReference type="OrthoDB" id="1493526at2"/>
<dbReference type="AlphaFoldDB" id="A0A4Q2RN83"/>
<evidence type="ECO:0000313" key="2">
    <source>
        <dbReference type="Proteomes" id="UP000291838"/>
    </source>
</evidence>
<dbReference type="EMBL" id="SDWS01000007">
    <property type="protein sequence ID" value="RYB89324.1"/>
    <property type="molecule type" value="Genomic_DNA"/>
</dbReference>
<reference evidence="1 2" key="1">
    <citation type="submission" date="2019-01" db="EMBL/GenBank/DDBJ databases">
        <title>Novel species of Nocardioides.</title>
        <authorList>
            <person name="Liu Q."/>
            <person name="Xin Y.-H."/>
        </authorList>
    </citation>
    <scope>NUCLEOTIDE SEQUENCE [LARGE SCALE GENOMIC DNA]</scope>
    <source>
        <strain evidence="1 2">HLT3-15</strain>
    </source>
</reference>
<sequence length="206" mass="23495">MAESGAHLVGAYGLFWDRGEVQWQPGSGRSWQLLGRRKNNRGTLQVCDFRIARGFYLLLNDYGVTYVGIARGAQGLGGRLRTHTQPSSKQPNEMRHAPKDWNRFCWFSFDDVATPRSESARKQPWRELQLNNQARAINVEVSAREFEALIIKVLGIKAQNQMNFLRGQPWEQTTVTDCLPGGALTKVDPTKITDSWYREVLAERNQ</sequence>
<dbReference type="RefSeq" id="WP_129477300.1">
    <property type="nucleotide sequence ID" value="NZ_SDWS01000007.1"/>
</dbReference>
<protein>
    <submittedName>
        <fullName evidence="1">Uncharacterized protein</fullName>
    </submittedName>
</protein>
<proteinExistence type="predicted"/>
<dbReference type="Proteomes" id="UP000291838">
    <property type="component" value="Unassembled WGS sequence"/>
</dbReference>
<gene>
    <name evidence="1" type="ORF">EUA06_15145</name>
</gene>